<dbReference type="GO" id="GO:0046872">
    <property type="term" value="F:metal ion binding"/>
    <property type="evidence" value="ECO:0007669"/>
    <property type="project" value="UniProtKB-KW"/>
</dbReference>
<dbReference type="GO" id="GO:0051537">
    <property type="term" value="F:2 iron, 2 sulfur cluster binding"/>
    <property type="evidence" value="ECO:0007669"/>
    <property type="project" value="UniProtKB-KW"/>
</dbReference>
<evidence type="ECO:0000256" key="2">
    <source>
        <dbReference type="ARBA" id="ARBA00022723"/>
    </source>
</evidence>
<dbReference type="RefSeq" id="WP_263954498.1">
    <property type="nucleotide sequence ID" value="NZ_JAOYFC010000003.1"/>
</dbReference>
<name>A0AAE3J371_9RHOB</name>
<feature type="region of interest" description="Disordered" evidence="5">
    <location>
        <begin position="1"/>
        <end position="21"/>
    </location>
</feature>
<organism evidence="7 8">
    <name type="scientific">Halocynthiibacter halioticoli</name>
    <dbReference type="NCBI Taxonomy" id="2986804"/>
    <lineage>
        <taxon>Bacteria</taxon>
        <taxon>Pseudomonadati</taxon>
        <taxon>Pseudomonadota</taxon>
        <taxon>Alphaproteobacteria</taxon>
        <taxon>Rhodobacterales</taxon>
        <taxon>Paracoccaceae</taxon>
        <taxon>Halocynthiibacter</taxon>
    </lineage>
</organism>
<evidence type="ECO:0000313" key="7">
    <source>
        <dbReference type="EMBL" id="MCV6825571.1"/>
    </source>
</evidence>
<dbReference type="EMBL" id="JAOYFC010000003">
    <property type="protein sequence ID" value="MCV6825571.1"/>
    <property type="molecule type" value="Genomic_DNA"/>
</dbReference>
<evidence type="ECO:0000313" key="8">
    <source>
        <dbReference type="Proteomes" id="UP001208041"/>
    </source>
</evidence>
<evidence type="ECO:0000256" key="4">
    <source>
        <dbReference type="ARBA" id="ARBA00023014"/>
    </source>
</evidence>
<dbReference type="InterPro" id="IPR010693">
    <property type="entry name" value="Divergent_4Fe-4S_mono-cluster"/>
</dbReference>
<protein>
    <submittedName>
        <fullName evidence="7">CDGSH iron-sulfur domain-containing protein</fullName>
    </submittedName>
</protein>
<reference evidence="7" key="1">
    <citation type="submission" date="2022-10" db="EMBL/GenBank/DDBJ databases">
        <authorList>
            <person name="Yue Y."/>
        </authorList>
    </citation>
    <scope>NUCLEOTIDE SEQUENCE</scope>
    <source>
        <strain evidence="7">Z654</strain>
    </source>
</reference>
<dbReference type="InterPro" id="IPR052950">
    <property type="entry name" value="CISD"/>
</dbReference>
<evidence type="ECO:0000259" key="6">
    <source>
        <dbReference type="SMART" id="SM00704"/>
    </source>
</evidence>
<keyword evidence="2" id="KW-0479">Metal-binding</keyword>
<feature type="domain" description="Iron-binding zinc finger CDGSH type" evidence="6">
    <location>
        <begin position="173"/>
        <end position="210"/>
    </location>
</feature>
<evidence type="ECO:0000256" key="5">
    <source>
        <dbReference type="SAM" id="MobiDB-lite"/>
    </source>
</evidence>
<dbReference type="GO" id="GO:0005737">
    <property type="term" value="C:cytoplasm"/>
    <property type="evidence" value="ECO:0007669"/>
    <property type="project" value="UniProtKB-ARBA"/>
</dbReference>
<dbReference type="Pfam" id="PF09360">
    <property type="entry name" value="zf-CDGSH"/>
    <property type="match status" value="2"/>
</dbReference>
<proteinExistence type="predicted"/>
<keyword evidence="3" id="KW-0408">Iron</keyword>
<dbReference type="Proteomes" id="UP001208041">
    <property type="component" value="Unassembled WGS sequence"/>
</dbReference>
<comment type="caution">
    <text evidence="7">The sequence shown here is derived from an EMBL/GenBank/DDBJ whole genome shotgun (WGS) entry which is preliminary data.</text>
</comment>
<dbReference type="AlphaFoldDB" id="A0AAE3J371"/>
<keyword evidence="1" id="KW-0001">2Fe-2S</keyword>
<dbReference type="SMART" id="SM00704">
    <property type="entry name" value="ZnF_CDGSH"/>
    <property type="match status" value="2"/>
</dbReference>
<sequence length="212" mass="23100">MSDSNDDAAKTPEIEPVENGPLRVKGELNLVGADAEGKNVMFLCRCGNSKNKPFCDGSHKKTGFSSERGKPAGRDRLVPFEGEEIVVYFNPMLCAHAAECNRIAAHVFDAKKRPWIEPDKGTREEIEAVIAGCPSGALTMAAKGEDPTHLVPDGPRVTVEKNGPYWVADVELKSPKQGEGMSERKYVLCRCGRSGNKPFCDGTHRDIGWVAE</sequence>
<keyword evidence="4" id="KW-0411">Iron-sulfur</keyword>
<dbReference type="InterPro" id="IPR042216">
    <property type="entry name" value="MitoNEET_CISD"/>
</dbReference>
<dbReference type="InterPro" id="IPR018967">
    <property type="entry name" value="FeS-contain_CDGSH-typ"/>
</dbReference>
<gene>
    <name evidence="7" type="ORF">OH136_13500</name>
</gene>
<dbReference type="PANTHER" id="PTHR46491:SF3">
    <property type="entry name" value="CDGSH IRON-SULFUR DOMAIN-CONTAINING PROTEIN 3, MITOCHONDRIAL"/>
    <property type="match status" value="1"/>
</dbReference>
<keyword evidence="8" id="KW-1185">Reference proteome</keyword>
<evidence type="ECO:0000256" key="1">
    <source>
        <dbReference type="ARBA" id="ARBA00022714"/>
    </source>
</evidence>
<dbReference type="PANTHER" id="PTHR46491">
    <property type="entry name" value="CDGSH IRON SULFUR DOMAIN PROTEIN HOMOLOG"/>
    <property type="match status" value="1"/>
</dbReference>
<dbReference type="Gene3D" id="3.40.5.90">
    <property type="entry name" value="CDGSH iron-sulfur domain, mitoNEET-type"/>
    <property type="match status" value="2"/>
</dbReference>
<accession>A0AAE3J371</accession>
<evidence type="ECO:0000256" key="3">
    <source>
        <dbReference type="ARBA" id="ARBA00023004"/>
    </source>
</evidence>
<dbReference type="Pfam" id="PF06902">
    <property type="entry name" value="Fer4_19"/>
    <property type="match status" value="1"/>
</dbReference>
<feature type="domain" description="Iron-binding zinc finger CDGSH type" evidence="6">
    <location>
        <begin position="19"/>
        <end position="65"/>
    </location>
</feature>